<dbReference type="Gene3D" id="3.30.160.670">
    <property type="match status" value="1"/>
</dbReference>
<reference evidence="4" key="1">
    <citation type="submission" date="2018-04" db="EMBL/GenBank/DDBJ databases">
        <title>Complete genome of Antarctic heterotrophic bacterium Hymenobacter nivis.</title>
        <authorList>
            <person name="Terashima M."/>
        </authorList>
    </citation>
    <scope>NUCLEOTIDE SEQUENCE [LARGE SCALE GENOMIC DNA]</scope>
    <source>
        <strain evidence="4">NBRC 111535</strain>
    </source>
</reference>
<dbReference type="InterPro" id="IPR025411">
    <property type="entry name" value="DUF4136"/>
</dbReference>
<name>A0A2Z3GWA9_9BACT</name>
<dbReference type="AlphaFoldDB" id="A0A2Z3GWA9"/>
<protein>
    <recommendedName>
        <fullName evidence="2">DUF4136 domain-containing protein</fullName>
    </recommendedName>
</protein>
<proteinExistence type="predicted"/>
<dbReference type="Proteomes" id="UP000245999">
    <property type="component" value="Chromosome"/>
</dbReference>
<accession>A0A2Z3GWA9</accession>
<dbReference type="EMBL" id="CP029145">
    <property type="protein sequence ID" value="AWM33694.1"/>
    <property type="molecule type" value="Genomic_DNA"/>
</dbReference>
<dbReference type="Pfam" id="PF13590">
    <property type="entry name" value="DUF4136"/>
    <property type="match status" value="1"/>
</dbReference>
<dbReference type="KEGG" id="hnv:DDQ68_13415"/>
<sequence length="189" mass="20989">MSLPFQLLKKPLLALALGLAAGAPAWAQATQTDQKTDTDFTRYKTYNFMDEAARNDSASADLGANIFDLKRAVVHEMEARGYQRAAQPDLLVNIGISTRLLTQTRETNFLNDGAPYYIGQRNYRWQAQNIPVGHYRAGTATIDVVDAARREQVWQGTTTTILSRKPNKAAQQIDKGVAEAFAKFPARAR</sequence>
<keyword evidence="4" id="KW-1185">Reference proteome</keyword>
<evidence type="ECO:0000256" key="1">
    <source>
        <dbReference type="SAM" id="SignalP"/>
    </source>
</evidence>
<evidence type="ECO:0000259" key="2">
    <source>
        <dbReference type="Pfam" id="PF13590"/>
    </source>
</evidence>
<keyword evidence="1" id="KW-0732">Signal</keyword>
<feature type="signal peptide" evidence="1">
    <location>
        <begin position="1"/>
        <end position="27"/>
    </location>
</feature>
<organism evidence="3 4">
    <name type="scientific">Hymenobacter nivis</name>
    <dbReference type="NCBI Taxonomy" id="1850093"/>
    <lineage>
        <taxon>Bacteria</taxon>
        <taxon>Pseudomonadati</taxon>
        <taxon>Bacteroidota</taxon>
        <taxon>Cytophagia</taxon>
        <taxon>Cytophagales</taxon>
        <taxon>Hymenobacteraceae</taxon>
        <taxon>Hymenobacter</taxon>
    </lineage>
</organism>
<gene>
    <name evidence="3" type="ORF">DDQ68_13415</name>
</gene>
<evidence type="ECO:0000313" key="4">
    <source>
        <dbReference type="Proteomes" id="UP000245999"/>
    </source>
</evidence>
<evidence type="ECO:0000313" key="3">
    <source>
        <dbReference type="EMBL" id="AWM33694.1"/>
    </source>
</evidence>
<dbReference type="OrthoDB" id="118896at2"/>
<feature type="chain" id="PRO_5016410278" description="DUF4136 domain-containing protein" evidence="1">
    <location>
        <begin position="28"/>
        <end position="189"/>
    </location>
</feature>
<dbReference type="RefSeq" id="WP_109656748.1">
    <property type="nucleotide sequence ID" value="NZ_CP029145.1"/>
</dbReference>
<feature type="domain" description="DUF4136" evidence="2">
    <location>
        <begin position="31"/>
        <end position="185"/>
    </location>
</feature>